<evidence type="ECO:0000256" key="1">
    <source>
        <dbReference type="SAM" id="MobiDB-lite"/>
    </source>
</evidence>
<organism evidence="2 3">
    <name type="scientific">Pipistrellus kuhlii</name>
    <name type="common">Kuhl's pipistrelle</name>
    <dbReference type="NCBI Taxonomy" id="59472"/>
    <lineage>
        <taxon>Eukaryota</taxon>
        <taxon>Metazoa</taxon>
        <taxon>Chordata</taxon>
        <taxon>Craniata</taxon>
        <taxon>Vertebrata</taxon>
        <taxon>Euteleostomi</taxon>
        <taxon>Mammalia</taxon>
        <taxon>Eutheria</taxon>
        <taxon>Laurasiatheria</taxon>
        <taxon>Chiroptera</taxon>
        <taxon>Yangochiroptera</taxon>
        <taxon>Vespertilionidae</taxon>
        <taxon>Pipistrellus</taxon>
    </lineage>
</organism>
<reference evidence="2 3" key="1">
    <citation type="journal article" date="2020" name="Nature">
        <title>Six reference-quality genomes reveal evolution of bat adaptations.</title>
        <authorList>
            <person name="Jebb D."/>
            <person name="Huang Z."/>
            <person name="Pippel M."/>
            <person name="Hughes G.M."/>
            <person name="Lavrichenko K."/>
            <person name="Devanna P."/>
            <person name="Winkler S."/>
            <person name="Jermiin L.S."/>
            <person name="Skirmuntt E.C."/>
            <person name="Katzourakis A."/>
            <person name="Burkitt-Gray L."/>
            <person name="Ray D.A."/>
            <person name="Sullivan K.A.M."/>
            <person name="Roscito J.G."/>
            <person name="Kirilenko B.M."/>
            <person name="Davalos L.M."/>
            <person name="Corthals A.P."/>
            <person name="Power M.L."/>
            <person name="Jones G."/>
            <person name="Ransome R.D."/>
            <person name="Dechmann D.K.N."/>
            <person name="Locatelli A.G."/>
            <person name="Puechmaille S.J."/>
            <person name="Fedrigo O."/>
            <person name="Jarvis E.D."/>
            <person name="Hiller M."/>
            <person name="Vernes S.C."/>
            <person name="Myers E.W."/>
            <person name="Teeling E.C."/>
        </authorList>
    </citation>
    <scope>NUCLEOTIDE SEQUENCE [LARGE SCALE GENOMIC DNA]</scope>
    <source>
        <strain evidence="2">MPipKuh1</strain>
        <tissue evidence="2">Flight muscle</tissue>
    </source>
</reference>
<gene>
    <name evidence="2" type="ORF">mPipKuh1_008262</name>
</gene>
<feature type="compositionally biased region" description="Basic and acidic residues" evidence="1">
    <location>
        <begin position="85"/>
        <end position="113"/>
    </location>
</feature>
<dbReference type="AlphaFoldDB" id="A0A7J7VV73"/>
<comment type="caution">
    <text evidence="2">The sequence shown here is derived from an EMBL/GenBank/DDBJ whole genome shotgun (WGS) entry which is preliminary data.</text>
</comment>
<dbReference type="Proteomes" id="UP000558488">
    <property type="component" value="Unassembled WGS sequence"/>
</dbReference>
<evidence type="ECO:0000313" key="2">
    <source>
        <dbReference type="EMBL" id="KAF6328920.1"/>
    </source>
</evidence>
<dbReference type="EMBL" id="JACAGB010000013">
    <property type="protein sequence ID" value="KAF6328920.1"/>
    <property type="molecule type" value="Genomic_DNA"/>
</dbReference>
<keyword evidence="3" id="KW-1185">Reference proteome</keyword>
<sequence>MKKRGLYSACLQLTSYYPGHCPLICRQSCTSTACFLPHLFSSSPPSSRPPPPPRQLLPSSLMPWPYARVGLLEKVLSPQPPGVLEPRESLGEAATRVEEWSRRPRGTETRGDSLEGPGDTPFCHLGWVLPSVSFWERQTCKQIECSPSQDNPGYPREQCA</sequence>
<name>A0A7J7VV73_PIPKU</name>
<feature type="region of interest" description="Disordered" evidence="1">
    <location>
        <begin position="80"/>
        <end position="117"/>
    </location>
</feature>
<proteinExistence type="predicted"/>
<accession>A0A7J7VV73</accession>
<evidence type="ECO:0000313" key="3">
    <source>
        <dbReference type="Proteomes" id="UP000558488"/>
    </source>
</evidence>
<protein>
    <submittedName>
        <fullName evidence="2">Uncharacterized protein</fullName>
    </submittedName>
</protein>